<feature type="compositionally biased region" description="Low complexity" evidence="1">
    <location>
        <begin position="153"/>
        <end position="163"/>
    </location>
</feature>
<accession>A0A1L7RQI6</accession>
<evidence type="ECO:0000256" key="1">
    <source>
        <dbReference type="SAM" id="MobiDB-lite"/>
    </source>
</evidence>
<dbReference type="InterPro" id="IPR029058">
    <property type="entry name" value="AB_hydrolase_fold"/>
</dbReference>
<sequence length="683" mass="68774">MSTTTSPAPSTPSTQDLDALDALDLRTPLVSTATPSGVPAGSTPLGQPATGQASTPAGAGPYTPDATLPYSLTWPGMASGTSVVVSGGAYGVNTDDLTGLAATLNSAADWLEDARDLALTCLTDLRCGGLGFTMYNQPLSGSSQRDFGFGTPSQSSTASGQSSSGFASKSDALTSGGGQCLVGALGPYAAERTNAIVALEALTSGVGSLDDAASSLRTLATDVTACGTAYTDADTEIDGKWLLLLQGVRLGSNIPGVTSTSPGAQVAVAILALLSADGVTLPDGVDDALQGLETVLNDPLLAGWATTDLMILVGLAVWAQQANTGHEAAVVETYIGQVAEELDPAITAALPAQVQVGSRTVDTSSLTPMQRVAYYLALRSEQAGAQRYGEPTGVTVTPHGGQSVTVPTGVQDPFGLGTAVPAVAAGMPQACATAPQPGTAAEVIRYSADMKGSDEDTSSGIVSILRTDHADGTTSWLVVVPGTTDWGSGNTNPQDLLTNLQAVSGRPTDMESAVVTAMREAGIAPGDKVGLYGHSQGAITASNVAADPAVNAQFNITNLLTAGGPTAGANLPDNVNALHIENTGDAVPALDGAATPRTPTRTVVTVDTRAAGVNGYPHGAPIYADAVDGISGDPQIDQWTEELAGLTGSGEYGADTTEIIFDITRDSPETAWEKAASTVGKKG</sequence>
<gene>
    <name evidence="2" type="ORF">AAM4_1812</name>
</gene>
<name>A0A1L7RQI6_9ACTO</name>
<dbReference type="Gene3D" id="3.40.50.1820">
    <property type="entry name" value="alpha/beta hydrolase"/>
    <property type="match status" value="1"/>
</dbReference>
<feature type="region of interest" description="Disordered" evidence="1">
    <location>
        <begin position="143"/>
        <end position="163"/>
    </location>
</feature>
<dbReference type="SUPFAM" id="SSF53474">
    <property type="entry name" value="alpha/beta-Hydrolases"/>
    <property type="match status" value="1"/>
</dbReference>
<dbReference type="AlphaFoldDB" id="A0A1L7RQI6"/>
<organism evidence="2">
    <name type="scientific">Actinomyces succiniciruminis</name>
    <dbReference type="NCBI Taxonomy" id="1522002"/>
    <lineage>
        <taxon>Bacteria</taxon>
        <taxon>Bacillati</taxon>
        <taxon>Actinomycetota</taxon>
        <taxon>Actinomycetes</taxon>
        <taxon>Actinomycetales</taxon>
        <taxon>Actinomycetaceae</taxon>
        <taxon>Actinomyces</taxon>
    </lineage>
</organism>
<feature type="compositionally biased region" description="Low complexity" evidence="1">
    <location>
        <begin position="1"/>
        <end position="22"/>
    </location>
</feature>
<evidence type="ECO:0000313" key="2">
    <source>
        <dbReference type="EMBL" id="CED91644.1"/>
    </source>
</evidence>
<reference evidence="2" key="1">
    <citation type="submission" date="2014-07" db="EMBL/GenBank/DDBJ databases">
        <authorList>
            <person name="Zhang J.E."/>
            <person name="Yang H."/>
            <person name="Guo J."/>
            <person name="Deng Z."/>
            <person name="Luo H."/>
            <person name="Luo M."/>
            <person name="Zhao B."/>
        </authorList>
    </citation>
    <scope>NUCLEOTIDE SEQUENCE</scope>
    <source>
        <strain evidence="2">AM4</strain>
    </source>
</reference>
<proteinExistence type="predicted"/>
<feature type="region of interest" description="Disordered" evidence="1">
    <location>
        <begin position="1"/>
        <end position="62"/>
    </location>
</feature>
<dbReference type="RefSeq" id="WP_210580562.1">
    <property type="nucleotide sequence ID" value="NZ_LK995517.1"/>
</dbReference>
<protein>
    <submittedName>
        <fullName evidence="2">PGAP1-like domain protein</fullName>
    </submittedName>
</protein>
<dbReference type="EMBL" id="LK995517">
    <property type="protein sequence ID" value="CED91644.1"/>
    <property type="molecule type" value="Genomic_DNA"/>
</dbReference>